<organism evidence="2 4">
    <name type="scientific">Cucumis melo var. makuwa</name>
    <name type="common">Oriental melon</name>
    <dbReference type="NCBI Taxonomy" id="1194695"/>
    <lineage>
        <taxon>Eukaryota</taxon>
        <taxon>Viridiplantae</taxon>
        <taxon>Streptophyta</taxon>
        <taxon>Embryophyta</taxon>
        <taxon>Tracheophyta</taxon>
        <taxon>Spermatophyta</taxon>
        <taxon>Magnoliopsida</taxon>
        <taxon>eudicotyledons</taxon>
        <taxon>Gunneridae</taxon>
        <taxon>Pentapetalae</taxon>
        <taxon>rosids</taxon>
        <taxon>fabids</taxon>
        <taxon>Cucurbitales</taxon>
        <taxon>Cucurbitaceae</taxon>
        <taxon>Benincaseae</taxon>
        <taxon>Cucumis</taxon>
    </lineage>
</organism>
<reference evidence="4 5" key="1">
    <citation type="submission" date="2019-08" db="EMBL/GenBank/DDBJ databases">
        <title>Draft genome sequences of two oriental melons (Cucumis melo L. var makuwa).</title>
        <authorList>
            <person name="Kwon S.-Y."/>
        </authorList>
    </citation>
    <scope>NUCLEOTIDE SEQUENCE [LARGE SCALE GENOMIC DNA]</scope>
    <source>
        <strain evidence="5">cv. Chang Bougi</strain>
        <strain evidence="4">cv. SW 3</strain>
        <tissue evidence="2">Leaf</tissue>
    </source>
</reference>
<dbReference type="GO" id="GO:0032259">
    <property type="term" value="P:methylation"/>
    <property type="evidence" value="ECO:0007669"/>
    <property type="project" value="UniProtKB-KW"/>
</dbReference>
<protein>
    <submittedName>
        <fullName evidence="2">Lysine-specific demethylase JMJ25</fullName>
    </submittedName>
</protein>
<dbReference type="Proteomes" id="UP000321393">
    <property type="component" value="Unassembled WGS sequence"/>
</dbReference>
<evidence type="ECO:0000313" key="4">
    <source>
        <dbReference type="Proteomes" id="UP000321393"/>
    </source>
</evidence>
<feature type="region of interest" description="Disordered" evidence="1">
    <location>
        <begin position="1"/>
        <end position="40"/>
    </location>
</feature>
<dbReference type="AlphaFoldDB" id="A0A5A7VKZ5"/>
<name>A0A5A7VKZ5_CUCMM</name>
<feature type="region of interest" description="Disordered" evidence="1">
    <location>
        <begin position="86"/>
        <end position="109"/>
    </location>
</feature>
<dbReference type="EMBL" id="SSTD01001877">
    <property type="protein sequence ID" value="TYK28933.1"/>
    <property type="molecule type" value="Genomic_DNA"/>
</dbReference>
<feature type="compositionally biased region" description="Basic residues" evidence="1">
    <location>
        <begin position="86"/>
        <end position="95"/>
    </location>
</feature>
<accession>A0A5A7VKZ5</accession>
<evidence type="ECO:0000256" key="1">
    <source>
        <dbReference type="SAM" id="MobiDB-lite"/>
    </source>
</evidence>
<sequence>MGDQDGRRGWRVGFSTSKDRETLQWNEGENNGKEEKGFVGGENGELKCKVSIQSSPRSLRKKVRVSYNEEVYEFDEDDVVEIPFKKPGRRGRKKKEFSSNRIISKDDSS</sequence>
<evidence type="ECO:0000313" key="3">
    <source>
        <dbReference type="EMBL" id="TYK28933.1"/>
    </source>
</evidence>
<proteinExistence type="predicted"/>
<keyword evidence="3" id="KW-0489">Methyltransferase</keyword>
<dbReference type="EMBL" id="SSTE01000977">
    <property type="protein sequence ID" value="KAA0065989.1"/>
    <property type="molecule type" value="Genomic_DNA"/>
</dbReference>
<evidence type="ECO:0000313" key="2">
    <source>
        <dbReference type="EMBL" id="KAA0065989.1"/>
    </source>
</evidence>
<comment type="caution">
    <text evidence="2">The sequence shown here is derived from an EMBL/GenBank/DDBJ whole genome shotgun (WGS) entry which is preliminary data.</text>
</comment>
<dbReference type="Proteomes" id="UP000321947">
    <property type="component" value="Unassembled WGS sequence"/>
</dbReference>
<dbReference type="GO" id="GO:0008168">
    <property type="term" value="F:methyltransferase activity"/>
    <property type="evidence" value="ECO:0007669"/>
    <property type="project" value="UniProtKB-KW"/>
</dbReference>
<gene>
    <name evidence="3" type="ORF">E5676_scaffold120G00190</name>
    <name evidence="2" type="ORF">E6C27_scaffold62G00810</name>
</gene>
<evidence type="ECO:0000313" key="5">
    <source>
        <dbReference type="Proteomes" id="UP000321947"/>
    </source>
</evidence>
<keyword evidence="3" id="KW-0808">Transferase</keyword>